<reference evidence="3 4" key="1">
    <citation type="submission" date="2024-08" db="EMBL/GenBank/DDBJ databases">
        <title>Gnathostoma spinigerum genome.</title>
        <authorList>
            <person name="Gonzalez-Bertolin B."/>
            <person name="Monzon S."/>
            <person name="Zaballos A."/>
            <person name="Jimenez P."/>
            <person name="Dekumyoy P."/>
            <person name="Varona S."/>
            <person name="Cuesta I."/>
            <person name="Sumanam S."/>
            <person name="Adisakwattana P."/>
            <person name="Gasser R.B."/>
            <person name="Hernandez-Gonzalez A."/>
            <person name="Young N.D."/>
            <person name="Perteguer M.J."/>
        </authorList>
    </citation>
    <scope>NUCLEOTIDE SEQUENCE [LARGE SCALE GENOMIC DNA]</scope>
    <source>
        <strain evidence="3">AL3</strain>
        <tissue evidence="3">Liver</tissue>
    </source>
</reference>
<name>A0ABD6EYP2_9BILA</name>
<keyword evidence="4" id="KW-1185">Reference proteome</keyword>
<evidence type="ECO:0000313" key="4">
    <source>
        <dbReference type="Proteomes" id="UP001608902"/>
    </source>
</evidence>
<feature type="region of interest" description="Disordered" evidence="1">
    <location>
        <begin position="27"/>
        <end position="55"/>
    </location>
</feature>
<keyword evidence="2" id="KW-0732">Signal</keyword>
<evidence type="ECO:0000313" key="3">
    <source>
        <dbReference type="EMBL" id="MFH4982369.1"/>
    </source>
</evidence>
<feature type="signal peptide" evidence="2">
    <location>
        <begin position="1"/>
        <end position="21"/>
    </location>
</feature>
<dbReference type="EMBL" id="JBGFUD010009116">
    <property type="protein sequence ID" value="MFH4982369.1"/>
    <property type="molecule type" value="Genomic_DNA"/>
</dbReference>
<dbReference type="Proteomes" id="UP001608902">
    <property type="component" value="Unassembled WGS sequence"/>
</dbReference>
<organism evidence="3 4">
    <name type="scientific">Gnathostoma spinigerum</name>
    <dbReference type="NCBI Taxonomy" id="75299"/>
    <lineage>
        <taxon>Eukaryota</taxon>
        <taxon>Metazoa</taxon>
        <taxon>Ecdysozoa</taxon>
        <taxon>Nematoda</taxon>
        <taxon>Chromadorea</taxon>
        <taxon>Rhabditida</taxon>
        <taxon>Spirurina</taxon>
        <taxon>Gnathostomatomorpha</taxon>
        <taxon>Gnathostomatoidea</taxon>
        <taxon>Gnathostomatidae</taxon>
        <taxon>Gnathostoma</taxon>
    </lineage>
</organism>
<accession>A0ABD6EYP2</accession>
<proteinExistence type="predicted"/>
<sequence>MIMMFCTTLCLIPLLVREIKARRQATYGTMQNDSVSDDSDAPSPTDATVNNGNHE</sequence>
<comment type="caution">
    <text evidence="3">The sequence shown here is derived from an EMBL/GenBank/DDBJ whole genome shotgun (WGS) entry which is preliminary data.</text>
</comment>
<protein>
    <submittedName>
        <fullName evidence="3">Uncharacterized protein</fullName>
    </submittedName>
</protein>
<dbReference type="AlphaFoldDB" id="A0ABD6EYP2"/>
<evidence type="ECO:0000256" key="2">
    <source>
        <dbReference type="SAM" id="SignalP"/>
    </source>
</evidence>
<gene>
    <name evidence="3" type="ORF">AB6A40_009078</name>
</gene>
<evidence type="ECO:0000256" key="1">
    <source>
        <dbReference type="SAM" id="MobiDB-lite"/>
    </source>
</evidence>
<feature type="chain" id="PRO_5044835656" evidence="2">
    <location>
        <begin position="22"/>
        <end position="55"/>
    </location>
</feature>